<dbReference type="AlphaFoldDB" id="A0A098VSA9"/>
<sequence length="145" mass="15951">MLLRVDGILSASSKKQDKSSGDSGAAAFADEVSHALVNFRNNFITVNKFTGIVVGAVLLRFWQQDQRGGDRCQERFSIMPAFRSMAKLVNPNTDGIHHTLAISVAFLSSRRGECISLPVPAFHWRDNHSSMATFSGKICENRPAL</sequence>
<comment type="caution">
    <text evidence="1">The sequence shown here is derived from an EMBL/GenBank/DDBJ whole genome shotgun (WGS) entry which is preliminary data.</text>
</comment>
<dbReference type="GeneID" id="25259427"/>
<reference evidence="1 2" key="1">
    <citation type="submission" date="2014-04" db="EMBL/GenBank/DDBJ databases">
        <title>A new species of microsporidia sheds light on the evolution of extreme parasitism.</title>
        <authorList>
            <person name="Haag K.L."/>
            <person name="James T.Y."/>
            <person name="Larsson R."/>
            <person name="Schaer T.M."/>
            <person name="Refardt D."/>
            <person name="Pombert J.-F."/>
            <person name="Ebert D."/>
        </authorList>
    </citation>
    <scope>NUCLEOTIDE SEQUENCE [LARGE SCALE GENOMIC DNA]</scope>
    <source>
        <strain evidence="1 2">UGP3</strain>
        <tissue evidence="1">Spores</tissue>
    </source>
</reference>
<proteinExistence type="predicted"/>
<accession>A0A098VSA9</accession>
<keyword evidence="2" id="KW-1185">Reference proteome</keyword>
<dbReference type="EMBL" id="JMKJ01000221">
    <property type="protein sequence ID" value="KGG51709.1"/>
    <property type="molecule type" value="Genomic_DNA"/>
</dbReference>
<dbReference type="RefSeq" id="XP_013238136.1">
    <property type="nucleotide sequence ID" value="XM_013382682.1"/>
</dbReference>
<name>A0A098VSA9_9MICR</name>
<organism evidence="1 2">
    <name type="scientific">Mitosporidium daphniae</name>
    <dbReference type="NCBI Taxonomy" id="1485682"/>
    <lineage>
        <taxon>Eukaryota</taxon>
        <taxon>Fungi</taxon>
        <taxon>Fungi incertae sedis</taxon>
        <taxon>Microsporidia</taxon>
        <taxon>Mitosporidium</taxon>
    </lineage>
</organism>
<evidence type="ECO:0000313" key="1">
    <source>
        <dbReference type="EMBL" id="KGG51709.1"/>
    </source>
</evidence>
<protein>
    <submittedName>
        <fullName evidence="1">Uncharacterized protein</fullName>
    </submittedName>
</protein>
<gene>
    <name evidence="1" type="ORF">DI09_29p300</name>
</gene>
<evidence type="ECO:0000313" key="2">
    <source>
        <dbReference type="Proteomes" id="UP000029725"/>
    </source>
</evidence>
<dbReference type="VEuPathDB" id="MicrosporidiaDB:DI09_29p300"/>
<dbReference type="Proteomes" id="UP000029725">
    <property type="component" value="Unassembled WGS sequence"/>
</dbReference>
<dbReference type="HOGENOM" id="CLU_1787277_0_0_1"/>